<dbReference type="InterPro" id="IPR046867">
    <property type="entry name" value="AldOxase/xan_DH_MoCoBD2"/>
</dbReference>
<reference evidence="2 3" key="1">
    <citation type="submission" date="2019-11" db="EMBL/GenBank/DDBJ databases">
        <title>Novel species isolated from a subtropical stream in China.</title>
        <authorList>
            <person name="Lu H."/>
        </authorList>
    </citation>
    <scope>NUCLEOTIDE SEQUENCE [LARGE SCALE GENOMIC DNA]</scope>
    <source>
        <strain evidence="2 3">FT80W</strain>
    </source>
</reference>
<keyword evidence="3" id="KW-1185">Reference proteome</keyword>
<dbReference type="AlphaFoldDB" id="A0A6I2L8D4"/>
<dbReference type="GO" id="GO:0016491">
    <property type="term" value="F:oxidoreductase activity"/>
    <property type="evidence" value="ECO:0007669"/>
    <property type="project" value="InterPro"/>
</dbReference>
<accession>A0A6I2L8D4</accession>
<dbReference type="Gene3D" id="3.90.1170.50">
    <property type="entry name" value="Aldehyde oxidase/xanthine dehydrogenase, a/b hammerhead"/>
    <property type="match status" value="1"/>
</dbReference>
<comment type="caution">
    <text evidence="2">The sequence shown here is derived from an EMBL/GenBank/DDBJ whole genome shotgun (WGS) entry which is preliminary data.</text>
</comment>
<dbReference type="SUPFAM" id="SSF56003">
    <property type="entry name" value="Molybdenum cofactor-binding domain"/>
    <property type="match status" value="2"/>
</dbReference>
<dbReference type="EMBL" id="WKJK01000028">
    <property type="protein sequence ID" value="MRW94471.1"/>
    <property type="molecule type" value="Genomic_DNA"/>
</dbReference>
<dbReference type="PROSITE" id="PS51318">
    <property type="entry name" value="TAT"/>
    <property type="match status" value="1"/>
</dbReference>
<dbReference type="Proteomes" id="UP000433309">
    <property type="component" value="Unassembled WGS sequence"/>
</dbReference>
<dbReference type="Pfam" id="PF02738">
    <property type="entry name" value="MoCoBD_1"/>
    <property type="match status" value="1"/>
</dbReference>
<organism evidence="2 3">
    <name type="scientific">Duganella guangzhouensis</name>
    <dbReference type="NCBI Taxonomy" id="2666084"/>
    <lineage>
        <taxon>Bacteria</taxon>
        <taxon>Pseudomonadati</taxon>
        <taxon>Pseudomonadota</taxon>
        <taxon>Betaproteobacteria</taxon>
        <taxon>Burkholderiales</taxon>
        <taxon>Oxalobacteraceae</taxon>
        <taxon>Telluria group</taxon>
        <taxon>Duganella</taxon>
    </lineage>
</organism>
<dbReference type="InterPro" id="IPR019546">
    <property type="entry name" value="TAT_signal_bac_arc"/>
</dbReference>
<dbReference type="PANTHER" id="PTHR47495:SF2">
    <property type="entry name" value="ALDEHYDE DEHYDROGENASE"/>
    <property type="match status" value="1"/>
</dbReference>
<gene>
    <name evidence="2" type="ORF">GJ699_31325</name>
</gene>
<dbReference type="InterPro" id="IPR006311">
    <property type="entry name" value="TAT_signal"/>
</dbReference>
<proteinExistence type="predicted"/>
<feature type="domain" description="Aldehyde oxidase/xanthine dehydrogenase a/b hammerhead" evidence="1">
    <location>
        <begin position="226"/>
        <end position="309"/>
    </location>
</feature>
<dbReference type="InterPro" id="IPR052516">
    <property type="entry name" value="N-heterocyclic_Hydroxylase"/>
</dbReference>
<evidence type="ECO:0000313" key="2">
    <source>
        <dbReference type="EMBL" id="MRW94471.1"/>
    </source>
</evidence>
<dbReference type="InterPro" id="IPR037165">
    <property type="entry name" value="AldOxase/xan_DH_Mopterin-bd_sf"/>
</dbReference>
<dbReference type="Pfam" id="PF20256">
    <property type="entry name" value="MoCoBD_2"/>
    <property type="match status" value="2"/>
</dbReference>
<dbReference type="RefSeq" id="WP_154383346.1">
    <property type="nucleotide sequence ID" value="NZ_WKJK01000028.1"/>
</dbReference>
<protein>
    <submittedName>
        <fullName evidence="2">Molybdopterin-dependent oxidoreductase</fullName>
    </submittedName>
</protein>
<name>A0A6I2L8D4_9BURK</name>
<dbReference type="PANTHER" id="PTHR47495">
    <property type="entry name" value="ALDEHYDE DEHYDROGENASE"/>
    <property type="match status" value="1"/>
</dbReference>
<dbReference type="SMART" id="SM01008">
    <property type="entry name" value="Ald_Xan_dh_C"/>
    <property type="match status" value="1"/>
</dbReference>
<dbReference type="InterPro" id="IPR008274">
    <property type="entry name" value="AldOxase/xan_DH_MoCoBD1"/>
</dbReference>
<dbReference type="InterPro" id="IPR012368">
    <property type="entry name" value="OxRdtase_Mopterin-bd_su_IorB"/>
</dbReference>
<sequence length="741" mass="78801">MRIEWLNQGSVATTFASVSERGLSRRGFMKAGAVASGGLVLGFFMPGAGRWAKAQQPAAKVYEPNAFLHIAPDNSVTVQVNRLEFGQGVQTALPMLIAEELDADWSHVRGALAPAGDQYKDPLFGIQITGGSGSVAHSFIQYREIGAKARAMLIAAAAQQWNVPAEQIKTVKGTLIGPAGQKATYGAMADAAMKQPVSSSVKLKDPKDFTIIGKPVKRLDARAKSTGKQQFGMDFKAPDSKVAVVARPPVFGAKVAKFDASKAKAIKGVIDVLEVKTDRGGSGVVVIADGYWPAKSGREALAIEWDTSGVEKVSSDKQLTEYKALAQKAGTPVRKADTSKLAGAAKKISAVYEFPYLAHAPMEPLNCVVDLRKDGCTVWAGSQFQTVDQGAIAATAGLKPEQVVLNTMMAGGGFGRRAVPTSDYLVEAVNIAKVWQAAGHTQPIKVIWSREDDIKGGYYRPSHVHRADIGIDAKGEIVAWDHVIVGQSITSGTPFEPMMVKDGVDSTMVEGMGEPYEVPLNLSAHTVKTNVPVLWWRSVGSTHTAFVMETLIDEAAHAANMDPVAYRKKLVGEKGKRHIAALDLAVAKSGYGKKLPKGQAWGVAVHESFNTVIAYVVVASIKDGNPKLHKVTAGVHCNTAVNPLTIEAQIQGAALMGLGMTLSGAAITLKDGVVEQQNFSDYTVARMTDMPKIDVHIVPSNDPPTGMGEPGLPPLAPAFANALFKLTGKRLRKLPFDLASA</sequence>
<dbReference type="PIRSF" id="PIRSF036389">
    <property type="entry name" value="IOR_B"/>
    <property type="match status" value="1"/>
</dbReference>
<dbReference type="NCBIfam" id="TIGR01409">
    <property type="entry name" value="TAT_signal_seq"/>
    <property type="match status" value="1"/>
</dbReference>
<dbReference type="Gene3D" id="3.30.365.10">
    <property type="entry name" value="Aldehyde oxidase/xanthine dehydrogenase, molybdopterin binding domain"/>
    <property type="match status" value="4"/>
</dbReference>
<evidence type="ECO:0000259" key="1">
    <source>
        <dbReference type="SMART" id="SM01008"/>
    </source>
</evidence>
<evidence type="ECO:0000313" key="3">
    <source>
        <dbReference type="Proteomes" id="UP000433309"/>
    </source>
</evidence>
<dbReference type="InterPro" id="IPR000674">
    <property type="entry name" value="Ald_Oxase/Xan_DH_a/b"/>
</dbReference>